<dbReference type="PANTHER" id="PTHR43711">
    <property type="entry name" value="TWO-COMPONENT HISTIDINE KINASE"/>
    <property type="match status" value="1"/>
</dbReference>
<dbReference type="Gene3D" id="1.10.287.130">
    <property type="match status" value="1"/>
</dbReference>
<evidence type="ECO:0000256" key="12">
    <source>
        <dbReference type="SAM" id="Phobius"/>
    </source>
</evidence>
<evidence type="ECO:0000256" key="2">
    <source>
        <dbReference type="ARBA" id="ARBA00004651"/>
    </source>
</evidence>
<feature type="transmembrane region" description="Helical" evidence="12">
    <location>
        <begin position="12"/>
        <end position="36"/>
    </location>
</feature>
<dbReference type="InterPro" id="IPR005467">
    <property type="entry name" value="His_kinase_dom"/>
</dbReference>
<dbReference type="PRINTS" id="PR00344">
    <property type="entry name" value="BCTRLSENSOR"/>
</dbReference>
<keyword evidence="5" id="KW-0597">Phosphoprotein</keyword>
<dbReference type="InterPro" id="IPR003661">
    <property type="entry name" value="HisK_dim/P_dom"/>
</dbReference>
<dbReference type="Pfam" id="PF02518">
    <property type="entry name" value="HATPase_c"/>
    <property type="match status" value="1"/>
</dbReference>
<comment type="catalytic activity">
    <reaction evidence="1">
        <text>ATP + protein L-histidine = ADP + protein N-phospho-L-histidine.</text>
        <dbReference type="EC" id="2.7.13.3"/>
    </reaction>
</comment>
<evidence type="ECO:0000256" key="7">
    <source>
        <dbReference type="ARBA" id="ARBA00022692"/>
    </source>
</evidence>
<evidence type="ECO:0000256" key="1">
    <source>
        <dbReference type="ARBA" id="ARBA00000085"/>
    </source>
</evidence>
<keyword evidence="6" id="KW-0808">Transferase</keyword>
<keyword evidence="16" id="KW-1185">Reference proteome</keyword>
<dbReference type="EC" id="2.7.13.3" evidence="3"/>
<dbReference type="InterPro" id="IPR036890">
    <property type="entry name" value="HATPase_C_sf"/>
</dbReference>
<dbReference type="InterPro" id="IPR003660">
    <property type="entry name" value="HAMP_dom"/>
</dbReference>
<evidence type="ECO:0000313" key="15">
    <source>
        <dbReference type="EMBL" id="MDJ1183376.1"/>
    </source>
</evidence>
<dbReference type="InterPro" id="IPR033479">
    <property type="entry name" value="dCache_1"/>
</dbReference>
<dbReference type="InterPro" id="IPR029151">
    <property type="entry name" value="Sensor-like_sf"/>
</dbReference>
<evidence type="ECO:0000256" key="6">
    <source>
        <dbReference type="ARBA" id="ARBA00022679"/>
    </source>
</evidence>
<keyword evidence="8 15" id="KW-0418">Kinase</keyword>
<organism evidence="15 16">
    <name type="scientific">Roseofilum casamattae BLCC-M143</name>
    <dbReference type="NCBI Taxonomy" id="3022442"/>
    <lineage>
        <taxon>Bacteria</taxon>
        <taxon>Bacillati</taxon>
        <taxon>Cyanobacteriota</taxon>
        <taxon>Cyanophyceae</taxon>
        <taxon>Desertifilales</taxon>
        <taxon>Desertifilaceae</taxon>
        <taxon>Roseofilum</taxon>
        <taxon>Roseofilum casamattae</taxon>
    </lineage>
</organism>
<dbReference type="PANTHER" id="PTHR43711:SF1">
    <property type="entry name" value="HISTIDINE KINASE 1"/>
    <property type="match status" value="1"/>
</dbReference>
<feature type="domain" description="Histidine kinase" evidence="13">
    <location>
        <begin position="400"/>
        <end position="642"/>
    </location>
</feature>
<dbReference type="InterPro" id="IPR036097">
    <property type="entry name" value="HisK_dim/P_sf"/>
</dbReference>
<proteinExistence type="predicted"/>
<dbReference type="SUPFAM" id="SSF47384">
    <property type="entry name" value="Homodimeric domain of signal transducing histidine kinase"/>
    <property type="match status" value="1"/>
</dbReference>
<dbReference type="PROSITE" id="PS50885">
    <property type="entry name" value="HAMP"/>
    <property type="match status" value="1"/>
</dbReference>
<dbReference type="InterPro" id="IPR003594">
    <property type="entry name" value="HATPase_dom"/>
</dbReference>
<dbReference type="SUPFAM" id="SSF103190">
    <property type="entry name" value="Sensory domain-like"/>
    <property type="match status" value="1"/>
</dbReference>
<feature type="transmembrane region" description="Helical" evidence="12">
    <location>
        <begin position="299"/>
        <end position="317"/>
    </location>
</feature>
<evidence type="ECO:0000256" key="8">
    <source>
        <dbReference type="ARBA" id="ARBA00022777"/>
    </source>
</evidence>
<dbReference type="RefSeq" id="WP_283758030.1">
    <property type="nucleotide sequence ID" value="NZ_JAQOSQ010000007.1"/>
</dbReference>
<keyword evidence="4" id="KW-1003">Cell membrane</keyword>
<dbReference type="CDD" id="cd18773">
    <property type="entry name" value="PDC1_HK_sensor"/>
    <property type="match status" value="1"/>
</dbReference>
<evidence type="ECO:0000256" key="5">
    <source>
        <dbReference type="ARBA" id="ARBA00022553"/>
    </source>
</evidence>
<evidence type="ECO:0000259" key="14">
    <source>
        <dbReference type="PROSITE" id="PS50885"/>
    </source>
</evidence>
<evidence type="ECO:0000256" key="4">
    <source>
        <dbReference type="ARBA" id="ARBA00022475"/>
    </source>
</evidence>
<dbReference type="Pfam" id="PF00672">
    <property type="entry name" value="HAMP"/>
    <property type="match status" value="1"/>
</dbReference>
<dbReference type="PROSITE" id="PS50109">
    <property type="entry name" value="HIS_KIN"/>
    <property type="match status" value="1"/>
</dbReference>
<dbReference type="CDD" id="cd00082">
    <property type="entry name" value="HisKA"/>
    <property type="match status" value="1"/>
</dbReference>
<name>A0ABT7BW27_9CYAN</name>
<reference evidence="15 16" key="1">
    <citation type="submission" date="2023-01" db="EMBL/GenBank/DDBJ databases">
        <title>Novel diversity within Roseofilum (Cyanobacteria; Desertifilaceae) from marine benthic mats with descriptions of four novel species.</title>
        <authorList>
            <person name="Wang Y."/>
            <person name="Berthold D.E."/>
            <person name="Hu J."/>
            <person name="Lefler F.W."/>
            <person name="Laughinghouse H.D. IV."/>
        </authorList>
    </citation>
    <scope>NUCLEOTIDE SEQUENCE [LARGE SCALE GENOMIC DNA]</scope>
    <source>
        <strain evidence="15 16">BLCC-M143</strain>
    </source>
</reference>
<dbReference type="SMART" id="SM00304">
    <property type="entry name" value="HAMP"/>
    <property type="match status" value="1"/>
</dbReference>
<accession>A0ABT7BW27</accession>
<dbReference type="EMBL" id="JAQOSQ010000007">
    <property type="protein sequence ID" value="MDJ1183376.1"/>
    <property type="molecule type" value="Genomic_DNA"/>
</dbReference>
<dbReference type="Proteomes" id="UP001232992">
    <property type="component" value="Unassembled WGS sequence"/>
</dbReference>
<protein>
    <recommendedName>
        <fullName evidence="3">histidine kinase</fullName>
        <ecNumber evidence="3">2.7.13.3</ecNumber>
    </recommendedName>
</protein>
<evidence type="ECO:0000256" key="9">
    <source>
        <dbReference type="ARBA" id="ARBA00022989"/>
    </source>
</evidence>
<dbReference type="SMART" id="SM00387">
    <property type="entry name" value="HATPase_c"/>
    <property type="match status" value="1"/>
</dbReference>
<comment type="subcellular location">
    <subcellularLocation>
        <location evidence="2">Cell membrane</location>
        <topology evidence="2">Multi-pass membrane protein</topology>
    </subcellularLocation>
</comment>
<evidence type="ECO:0000256" key="10">
    <source>
        <dbReference type="ARBA" id="ARBA00023012"/>
    </source>
</evidence>
<dbReference type="SMART" id="SM00388">
    <property type="entry name" value="HisKA"/>
    <property type="match status" value="1"/>
</dbReference>
<sequence length="753" mass="84766">MIGFFKTSLLRKLAICYSAVSLAIVVLVAGTAYTLARSSLKQSLIDRLQLATSLTQHEVDQWFTLQRQDALLLSQLPDLKSKTEKLLQPDDDRDRVYLNLKEILFEIAQVKSNIKIMSIVSSQGIVLVSTDTLLEKTYQPLGHLTTYVTDLKAPINPIFYNSVITNRKAITFVTPMYGNDDRRIGYISIELDLAEIDRFIQKPNRTNQGVHTYLIGRIGSENEFINSSSIHNRVNDLQLNSLAIDSALQGKNGLDLYVNHSNIPVLGLYRWLEDKNMALIAEISQEEGFYLAEKLAQNILIIGLFFLGIVWTLIYFVSRQIVKPVLEVSEAARKIAKGDLHWRVPVLGEDEMGKLAITFNVMVDKLNQSFHELEITNQQLEVKIRDSQIANRVKSDFISQMSHELRTPLNCILGFSQVLYEDSKMSDKHKSVIQSISKSGNELLFLINDVIDLSKMGEDTQARVLTTIDIVDFLEKLQSAIAPMLRQKGLQFRYEIDNSIPRSLQIDSDFLSRILRHLLENSINFTEKGGIAITCFGNDRQGDALPSLPSLEESLNSNTGDRDDLNWLTITVEDTGCGIETSELTSLFQPFTRQAQSKGFQSGMGLGLPICQTLVQRMGGKISVESQVNLGTTITVTVPFQPIYQPFELSDRDREHNSDLSSSSTYSIVSVETIQQELCELPQSWLNSLYDACCQADDEQVVELLEDLTDRHGEISRTFSELAVNYRLDKILEILEPCIEGDEKEVQSIAGSE</sequence>
<evidence type="ECO:0000313" key="16">
    <source>
        <dbReference type="Proteomes" id="UP001232992"/>
    </source>
</evidence>
<keyword evidence="10" id="KW-0902">Two-component regulatory system</keyword>
<evidence type="ECO:0000256" key="3">
    <source>
        <dbReference type="ARBA" id="ARBA00012438"/>
    </source>
</evidence>
<dbReference type="Pfam" id="PF00512">
    <property type="entry name" value="HisKA"/>
    <property type="match status" value="1"/>
</dbReference>
<dbReference type="GO" id="GO:0016301">
    <property type="term" value="F:kinase activity"/>
    <property type="evidence" value="ECO:0007669"/>
    <property type="project" value="UniProtKB-KW"/>
</dbReference>
<dbReference type="InterPro" id="IPR004358">
    <property type="entry name" value="Sig_transdc_His_kin-like_C"/>
</dbReference>
<feature type="domain" description="HAMP" evidence="14">
    <location>
        <begin position="319"/>
        <end position="371"/>
    </location>
</feature>
<keyword evidence="11 12" id="KW-0472">Membrane</keyword>
<dbReference type="Pfam" id="PF02743">
    <property type="entry name" value="dCache_1"/>
    <property type="match status" value="1"/>
</dbReference>
<dbReference type="CDD" id="cd06225">
    <property type="entry name" value="HAMP"/>
    <property type="match status" value="1"/>
</dbReference>
<comment type="caution">
    <text evidence="15">The sequence shown here is derived from an EMBL/GenBank/DDBJ whole genome shotgun (WGS) entry which is preliminary data.</text>
</comment>
<dbReference type="SUPFAM" id="SSF55874">
    <property type="entry name" value="ATPase domain of HSP90 chaperone/DNA topoisomerase II/histidine kinase"/>
    <property type="match status" value="1"/>
</dbReference>
<dbReference type="Gene3D" id="3.30.565.10">
    <property type="entry name" value="Histidine kinase-like ATPase, C-terminal domain"/>
    <property type="match status" value="1"/>
</dbReference>
<dbReference type="SUPFAM" id="SSF158472">
    <property type="entry name" value="HAMP domain-like"/>
    <property type="match status" value="1"/>
</dbReference>
<evidence type="ECO:0000256" key="11">
    <source>
        <dbReference type="ARBA" id="ARBA00023136"/>
    </source>
</evidence>
<keyword evidence="9 12" id="KW-1133">Transmembrane helix</keyword>
<evidence type="ECO:0000259" key="13">
    <source>
        <dbReference type="PROSITE" id="PS50109"/>
    </source>
</evidence>
<dbReference type="Gene3D" id="6.10.340.10">
    <property type="match status" value="1"/>
</dbReference>
<gene>
    <name evidence="15" type="ORF">PMH09_09205</name>
</gene>
<keyword evidence="7 12" id="KW-0812">Transmembrane</keyword>
<dbReference type="InterPro" id="IPR050736">
    <property type="entry name" value="Sensor_HK_Regulatory"/>
</dbReference>